<comment type="caution">
    <text evidence="2">The sequence shown here is derived from an EMBL/GenBank/DDBJ whole genome shotgun (WGS) entry which is preliminary data.</text>
</comment>
<dbReference type="EMBL" id="JACAZI010000028">
    <property type="protein sequence ID" value="KAF7333791.1"/>
    <property type="molecule type" value="Genomic_DNA"/>
</dbReference>
<reference evidence="2" key="1">
    <citation type="submission" date="2020-05" db="EMBL/GenBank/DDBJ databases">
        <title>Mycena genomes resolve the evolution of fungal bioluminescence.</title>
        <authorList>
            <person name="Tsai I.J."/>
        </authorList>
    </citation>
    <scope>NUCLEOTIDE SEQUENCE</scope>
    <source>
        <strain evidence="2">CCC161011</strain>
    </source>
</reference>
<feature type="region of interest" description="Disordered" evidence="1">
    <location>
        <begin position="1"/>
        <end position="25"/>
    </location>
</feature>
<keyword evidence="3" id="KW-1185">Reference proteome</keyword>
<gene>
    <name evidence="2" type="ORF">MVEN_02335900</name>
</gene>
<organism evidence="2 3">
    <name type="scientific">Mycena venus</name>
    <dbReference type="NCBI Taxonomy" id="2733690"/>
    <lineage>
        <taxon>Eukaryota</taxon>
        <taxon>Fungi</taxon>
        <taxon>Dikarya</taxon>
        <taxon>Basidiomycota</taxon>
        <taxon>Agaricomycotina</taxon>
        <taxon>Agaricomycetes</taxon>
        <taxon>Agaricomycetidae</taxon>
        <taxon>Agaricales</taxon>
        <taxon>Marasmiineae</taxon>
        <taxon>Mycenaceae</taxon>
        <taxon>Mycena</taxon>
    </lineage>
</organism>
<protein>
    <submittedName>
        <fullName evidence="2">Uncharacterized protein</fullName>
    </submittedName>
</protein>
<sequence>MGEDYSNVDSPSSSPAHLPTEHSRSASYGGAIFSGSHHFAVVGGTFTSITKNYARAPTMPSNLRIIPLGDIDLQHEMHVNYDTGVVDRGNERQARVRRVYSARLEGRQSNMTVAIYQGDGSEQEWKHDIARYIHPNIIQICGAASSGNIYATLFHDDLIPFRHFLNLYRYSPMLTIYIYAYSNADFGVVCNYVDSVVSRHLYSEDCTFWIRRSTGRLCAELIQASEPILLDSDYGILVTQGISALSAPNTEGMAIESLTLEEYHHICFWNLSPYRSITASLPTTVNLGVVICCSSRNELEDSVEIATLPNVEGYRYRWESPGAVGEIVEDGWTRFESSIVLNSTITMCTWTLSTQCETSWLSQANRIFSHFDITSNLEDYVLIDDVAFRLVVGTTNDLPLGFLFLCPEEDFRAGPSSFRWPDYPAYWSHDPSGAVRLSAVEAARQGFPPIQLTIEVYGHGWDAGVYAGIRQFHQVDEDAEEDQEDPDEVNKNKESELTHEDSTHNVIQIPTKRPLEDSPTGNTVEQTPECATLQVQGDLALRRLMLDEKAQLIEMLRLGMFTENEFKAQLAQIEARCQVATQPSPAKRPRLANSSGVGSLRDVQSI</sequence>
<evidence type="ECO:0000313" key="2">
    <source>
        <dbReference type="EMBL" id="KAF7333791.1"/>
    </source>
</evidence>
<feature type="compositionally biased region" description="Polar residues" evidence="1">
    <location>
        <begin position="592"/>
        <end position="606"/>
    </location>
</feature>
<accession>A0A8H7CES5</accession>
<feature type="region of interest" description="Disordered" evidence="1">
    <location>
        <begin position="581"/>
        <end position="606"/>
    </location>
</feature>
<name>A0A8H7CES5_9AGAR</name>
<feature type="compositionally biased region" description="Basic and acidic residues" evidence="1">
    <location>
        <begin position="488"/>
        <end position="503"/>
    </location>
</feature>
<evidence type="ECO:0000256" key="1">
    <source>
        <dbReference type="SAM" id="MobiDB-lite"/>
    </source>
</evidence>
<proteinExistence type="predicted"/>
<dbReference type="Proteomes" id="UP000620124">
    <property type="component" value="Unassembled WGS sequence"/>
</dbReference>
<feature type="compositionally biased region" description="Acidic residues" evidence="1">
    <location>
        <begin position="477"/>
        <end position="487"/>
    </location>
</feature>
<feature type="region of interest" description="Disordered" evidence="1">
    <location>
        <begin position="476"/>
        <end position="503"/>
    </location>
</feature>
<dbReference type="AlphaFoldDB" id="A0A8H7CES5"/>
<evidence type="ECO:0000313" key="3">
    <source>
        <dbReference type="Proteomes" id="UP000620124"/>
    </source>
</evidence>